<organism evidence="12 13">
    <name type="scientific">Clostridium baratii str. Sullivan</name>
    <dbReference type="NCBI Taxonomy" id="1415775"/>
    <lineage>
        <taxon>Bacteria</taxon>
        <taxon>Bacillati</taxon>
        <taxon>Bacillota</taxon>
        <taxon>Clostridia</taxon>
        <taxon>Eubacteriales</taxon>
        <taxon>Clostridiaceae</taxon>
        <taxon>Clostridium</taxon>
    </lineage>
</organism>
<dbReference type="GO" id="GO:0004520">
    <property type="term" value="F:DNA endonuclease activity"/>
    <property type="evidence" value="ECO:0007669"/>
    <property type="project" value="InterPro"/>
</dbReference>
<keyword evidence="6" id="KW-0227">DNA damage</keyword>
<keyword evidence="2" id="KW-0963">Cytoplasm</keyword>
<evidence type="ECO:0000313" key="13">
    <source>
        <dbReference type="Proteomes" id="UP000030635"/>
    </source>
</evidence>
<keyword evidence="7" id="KW-0378">Hydrolase</keyword>
<dbReference type="KEGG" id="cbv:U729_3162"/>
<keyword evidence="12" id="KW-0614">Plasmid</keyword>
<dbReference type="GO" id="GO:0046872">
    <property type="term" value="F:metal ion binding"/>
    <property type="evidence" value="ECO:0007669"/>
    <property type="project" value="UniProtKB-KW"/>
</dbReference>
<dbReference type="AlphaFoldDB" id="A0A0A7G2L3"/>
<dbReference type="OrthoDB" id="9805499at2"/>
<sequence>MKKQTKTVLALDASLSSTGYAIIDYNLKPILINRICTDTRVSEEERIRTIVNDIVGLCVVYNIKEAVIEDQHFSINKKTAMQLSRLRGAITYALMEKNITVSTIAPTTTKKVFCGRGNASKEDVAAEVLNKYPNNTLIRKIGPFSDKSGKNKTSDMYDALCIGYSYIVGNRNEK</sequence>
<dbReference type="Gene3D" id="3.30.420.10">
    <property type="entry name" value="Ribonuclease H-like superfamily/Ribonuclease H"/>
    <property type="match status" value="1"/>
</dbReference>
<evidence type="ECO:0000256" key="4">
    <source>
        <dbReference type="ARBA" id="ARBA00022723"/>
    </source>
</evidence>
<dbReference type="RefSeq" id="WP_052139638.1">
    <property type="nucleotide sequence ID" value="NZ_CP006906.1"/>
</dbReference>
<gene>
    <name evidence="12" type="ORF">U729_3162</name>
</gene>
<dbReference type="eggNOG" id="COG0817">
    <property type="taxonomic scope" value="Bacteria"/>
</dbReference>
<comment type="similarity">
    <text evidence="1">Belongs to the RuvC family.</text>
</comment>
<keyword evidence="4" id="KW-0479">Metal-binding</keyword>
<name>A0A0A7G2L3_9CLOT</name>
<evidence type="ECO:0000256" key="10">
    <source>
        <dbReference type="ARBA" id="ARBA00023172"/>
    </source>
</evidence>
<keyword evidence="10" id="KW-0233">DNA recombination</keyword>
<protein>
    <submittedName>
        <fullName evidence="12">Crossover junction endodeoxyribonuclease RuvC family protein</fullName>
    </submittedName>
</protein>
<keyword evidence="5" id="KW-0255">Endonuclease</keyword>
<dbReference type="SUPFAM" id="SSF53098">
    <property type="entry name" value="Ribonuclease H-like"/>
    <property type="match status" value="1"/>
</dbReference>
<evidence type="ECO:0000256" key="8">
    <source>
        <dbReference type="ARBA" id="ARBA00022842"/>
    </source>
</evidence>
<keyword evidence="3" id="KW-0540">Nuclease</keyword>
<dbReference type="HOGENOM" id="CLU_1537389_0_0_9"/>
<keyword evidence="9" id="KW-0238">DNA-binding</keyword>
<evidence type="ECO:0000256" key="6">
    <source>
        <dbReference type="ARBA" id="ARBA00022763"/>
    </source>
</evidence>
<evidence type="ECO:0000256" key="3">
    <source>
        <dbReference type="ARBA" id="ARBA00022722"/>
    </source>
</evidence>
<reference evidence="12 13" key="1">
    <citation type="journal article" date="2015" name="Infect. Genet. Evol.">
        <title>Genomic sequences of six botulinum neurotoxin-producing strains representing three clostridial species illustrate the mobility and diversity of botulinum neurotoxin genes.</title>
        <authorList>
            <person name="Smith T.J."/>
            <person name="Hill K.K."/>
            <person name="Xie G."/>
            <person name="Foley B.T."/>
            <person name="Williamson C.H."/>
            <person name="Foster J.T."/>
            <person name="Johnson S.L."/>
            <person name="Chertkov O."/>
            <person name="Teshima H."/>
            <person name="Gibbons H.S."/>
            <person name="Johnsky L.A."/>
            <person name="Karavis M.A."/>
            <person name="Smith L.A."/>
        </authorList>
    </citation>
    <scope>NUCLEOTIDE SEQUENCE [LARGE SCALE GENOMIC DNA]</scope>
    <source>
        <strain evidence="12">Sullivan</strain>
        <plasmid evidence="13">Plasmid pCBJ</plasmid>
    </source>
</reference>
<keyword evidence="13" id="KW-1185">Reference proteome</keyword>
<evidence type="ECO:0000256" key="2">
    <source>
        <dbReference type="ARBA" id="ARBA00022490"/>
    </source>
</evidence>
<evidence type="ECO:0000256" key="11">
    <source>
        <dbReference type="ARBA" id="ARBA00023204"/>
    </source>
</evidence>
<dbReference type="GO" id="GO:0016787">
    <property type="term" value="F:hydrolase activity"/>
    <property type="evidence" value="ECO:0007669"/>
    <property type="project" value="UniProtKB-KW"/>
</dbReference>
<dbReference type="Proteomes" id="UP000030635">
    <property type="component" value="Plasmid pCBJ"/>
</dbReference>
<geneLocation type="plasmid" evidence="12 13">
    <name>pCBJ</name>
</geneLocation>
<dbReference type="GO" id="GO:0003677">
    <property type="term" value="F:DNA binding"/>
    <property type="evidence" value="ECO:0007669"/>
    <property type="project" value="UniProtKB-KW"/>
</dbReference>
<dbReference type="PRINTS" id="PR00696">
    <property type="entry name" value="RSOLVASERUVC"/>
</dbReference>
<evidence type="ECO:0000256" key="1">
    <source>
        <dbReference type="ARBA" id="ARBA00009518"/>
    </source>
</evidence>
<dbReference type="GO" id="GO:0006281">
    <property type="term" value="P:DNA repair"/>
    <property type="evidence" value="ECO:0007669"/>
    <property type="project" value="UniProtKB-KW"/>
</dbReference>
<dbReference type="PANTHER" id="PTHR30194">
    <property type="entry name" value="CROSSOVER JUNCTION ENDODEOXYRIBONUCLEASE RUVC"/>
    <property type="match status" value="1"/>
</dbReference>
<keyword evidence="8" id="KW-0460">Magnesium</keyword>
<dbReference type="InterPro" id="IPR012337">
    <property type="entry name" value="RNaseH-like_sf"/>
</dbReference>
<evidence type="ECO:0000256" key="5">
    <source>
        <dbReference type="ARBA" id="ARBA00022759"/>
    </source>
</evidence>
<dbReference type="PANTHER" id="PTHR30194:SF3">
    <property type="entry name" value="CROSSOVER JUNCTION ENDODEOXYRIBONUCLEASE RUVC"/>
    <property type="match status" value="1"/>
</dbReference>
<dbReference type="EMBL" id="CP006906">
    <property type="protein sequence ID" value="AIY85270.1"/>
    <property type="molecule type" value="Genomic_DNA"/>
</dbReference>
<proteinExistence type="inferred from homology"/>
<evidence type="ECO:0000256" key="9">
    <source>
        <dbReference type="ARBA" id="ARBA00023125"/>
    </source>
</evidence>
<dbReference type="InterPro" id="IPR002176">
    <property type="entry name" value="X-over_junc_endoDNase_RuvC"/>
</dbReference>
<accession>A0A0A7G2L3</accession>
<evidence type="ECO:0000256" key="7">
    <source>
        <dbReference type="ARBA" id="ARBA00022801"/>
    </source>
</evidence>
<dbReference type="Pfam" id="PF02075">
    <property type="entry name" value="RuvC"/>
    <property type="match status" value="1"/>
</dbReference>
<keyword evidence="11" id="KW-0234">DNA repair</keyword>
<dbReference type="InterPro" id="IPR036397">
    <property type="entry name" value="RNaseH_sf"/>
</dbReference>
<dbReference type="GO" id="GO:0006310">
    <property type="term" value="P:DNA recombination"/>
    <property type="evidence" value="ECO:0007669"/>
    <property type="project" value="UniProtKB-KW"/>
</dbReference>
<evidence type="ECO:0000313" key="12">
    <source>
        <dbReference type="EMBL" id="AIY85270.1"/>
    </source>
</evidence>